<keyword evidence="5" id="KW-0067">ATP-binding</keyword>
<dbReference type="InterPro" id="IPR041679">
    <property type="entry name" value="DNA2/NAM7-like_C"/>
</dbReference>
<dbReference type="SUPFAM" id="SSF56112">
    <property type="entry name" value="Protein kinase-like (PK-like)"/>
    <property type="match status" value="1"/>
</dbReference>
<dbReference type="HOGENOM" id="CLU_271802_0_0_5"/>
<dbReference type="GO" id="GO:0004525">
    <property type="term" value="F:ribonuclease III activity"/>
    <property type="evidence" value="ECO:0007669"/>
    <property type="project" value="InterPro"/>
</dbReference>
<name>K8PHG3_9BRAD</name>
<dbReference type="SUPFAM" id="SSF52540">
    <property type="entry name" value="P-loop containing nucleoside triphosphate hydrolases"/>
    <property type="match status" value="1"/>
</dbReference>
<dbReference type="InterPro" id="IPR041677">
    <property type="entry name" value="DNA2/NAM7_AAA_11"/>
</dbReference>
<dbReference type="eggNOG" id="COG1112">
    <property type="taxonomic scope" value="Bacteria"/>
</dbReference>
<feature type="domain" description="RNase III" evidence="6">
    <location>
        <begin position="16"/>
        <end position="24"/>
    </location>
</feature>
<evidence type="ECO:0000313" key="8">
    <source>
        <dbReference type="Proteomes" id="UP000001096"/>
    </source>
</evidence>
<evidence type="ECO:0000259" key="6">
    <source>
        <dbReference type="PROSITE" id="PS00517"/>
    </source>
</evidence>
<dbReference type="InterPro" id="IPR047187">
    <property type="entry name" value="SF1_C_Upf1"/>
</dbReference>
<dbReference type="Proteomes" id="UP000001096">
    <property type="component" value="Unassembled WGS sequence"/>
</dbReference>
<evidence type="ECO:0000313" key="7">
    <source>
        <dbReference type="EMBL" id="EKS42102.1"/>
    </source>
</evidence>
<dbReference type="AlphaFoldDB" id="K8PHG3"/>
<dbReference type="PANTHER" id="PTHR43788:SF8">
    <property type="entry name" value="DNA-BINDING PROTEIN SMUBP-2"/>
    <property type="match status" value="1"/>
</dbReference>
<dbReference type="Gene3D" id="3.40.50.300">
    <property type="entry name" value="P-loop containing nucleotide triphosphate hydrolases"/>
    <property type="match status" value="2"/>
</dbReference>
<evidence type="ECO:0000256" key="3">
    <source>
        <dbReference type="ARBA" id="ARBA00022801"/>
    </source>
</evidence>
<gene>
    <name evidence="7" type="ORF">HMPREF9695_01194</name>
</gene>
<proteinExistence type="inferred from homology"/>
<keyword evidence="3" id="KW-0378">Hydrolase</keyword>
<evidence type="ECO:0000256" key="1">
    <source>
        <dbReference type="ARBA" id="ARBA00007913"/>
    </source>
</evidence>
<keyword evidence="2" id="KW-0547">Nucleotide-binding</keyword>
<keyword evidence="8" id="KW-1185">Reference proteome</keyword>
<dbReference type="Pfam" id="PF13087">
    <property type="entry name" value="AAA_12"/>
    <property type="match status" value="1"/>
</dbReference>
<reference evidence="7 8" key="1">
    <citation type="submission" date="2012-04" db="EMBL/GenBank/DDBJ databases">
        <title>The Genome Sequence of Afipia broomeae ATCC 49717.</title>
        <authorList>
            <consortium name="The Broad Institute Genome Sequencing Platform"/>
            <person name="Earl A."/>
            <person name="Ward D."/>
            <person name="Feldgarden M."/>
            <person name="Gevers D."/>
            <person name="Huys G."/>
            <person name="Walker B."/>
            <person name="Young S.K."/>
            <person name="Zeng Q."/>
            <person name="Gargeya S."/>
            <person name="Fitzgerald M."/>
            <person name="Haas B."/>
            <person name="Abouelleil A."/>
            <person name="Alvarado L."/>
            <person name="Arachchi H.M."/>
            <person name="Berlin A."/>
            <person name="Chapman S.B."/>
            <person name="Goldberg J."/>
            <person name="Griggs A."/>
            <person name="Gujja S."/>
            <person name="Hansen M."/>
            <person name="Howarth C."/>
            <person name="Imamovic A."/>
            <person name="Larimer J."/>
            <person name="McCowen C."/>
            <person name="Montmayeur A."/>
            <person name="Murphy C."/>
            <person name="Neiman D."/>
            <person name="Pearson M."/>
            <person name="Priest M."/>
            <person name="Roberts A."/>
            <person name="Saif S."/>
            <person name="Shea T."/>
            <person name="Sisk P."/>
            <person name="Sykes S."/>
            <person name="Wortman J."/>
            <person name="Nusbaum C."/>
            <person name="Birren B."/>
        </authorList>
    </citation>
    <scope>NUCLEOTIDE SEQUENCE [LARGE SCALE GENOMIC DNA]</scope>
    <source>
        <strain evidence="7 8">ATCC 49717</strain>
    </source>
</reference>
<evidence type="ECO:0000256" key="2">
    <source>
        <dbReference type="ARBA" id="ARBA00022741"/>
    </source>
</evidence>
<dbReference type="PANTHER" id="PTHR43788">
    <property type="entry name" value="DNA2/NAM7 HELICASE FAMILY MEMBER"/>
    <property type="match status" value="1"/>
</dbReference>
<keyword evidence="4" id="KW-0347">Helicase</keyword>
<dbReference type="GO" id="GO:0005524">
    <property type="term" value="F:ATP binding"/>
    <property type="evidence" value="ECO:0007669"/>
    <property type="project" value="UniProtKB-KW"/>
</dbReference>
<evidence type="ECO:0000256" key="5">
    <source>
        <dbReference type="ARBA" id="ARBA00022840"/>
    </source>
</evidence>
<dbReference type="EMBL" id="AGWX01000001">
    <property type="protein sequence ID" value="EKS42102.1"/>
    <property type="molecule type" value="Genomic_DNA"/>
</dbReference>
<dbReference type="CDD" id="cd18808">
    <property type="entry name" value="SF1_C_Upf1"/>
    <property type="match status" value="1"/>
</dbReference>
<dbReference type="PATRIC" id="fig|883078.3.peg.1231"/>
<dbReference type="InterPro" id="IPR000999">
    <property type="entry name" value="RNase_III_dom"/>
</dbReference>
<comment type="caution">
    <text evidence="7">The sequence shown here is derived from an EMBL/GenBank/DDBJ whole genome shotgun (WGS) entry which is preliminary data.</text>
</comment>
<dbReference type="InterPro" id="IPR011009">
    <property type="entry name" value="Kinase-like_dom_sf"/>
</dbReference>
<sequence>MATGRNYKRAKPSLEDRFEFVGDAVAPGDREALRSAMFEVEDRLSGVERCLKLWRKTGTPVDEDLRQLWLHEMRQVQRVMSYAGARDVIVDVLEFVEDDKDFGVVLERVGQPLSEKRKRVSRQHWLRNLNAPRSRVLFWRNIARLVVALGIIHKQSLVHGRISADVVMTEGTDDPDFQLGGFEWSLWLSSDMAEKSQAKLGPAAAVKRAESYSFADDWRAVGLMIADCLETIIQKTGEVYPKAGSLIVLDVPERALLRRLVTPARMDHLDADSIARSIHDLIASVSRASSVRAGTFILFFDTQSKLGDAIYTLTSGAIPVDEYRRQLDWVRADLDHGVTLLVPRGFDPAISWLRLVTDTMVYRLRAFRDEGAPVWDIAVCQAVDVRHDVFSLGDHDEHTIVQPITLATTSRAAQELRGRLGPDILDWGSFSTPVREAGPDSESVAIRRALLLVQIIEAVTKALDVYPVEVMETGRREGRRFAIVRAEPDSDRDKIAKRIGLSESAAALKRLFEDEHRDADAKWQFSQAASLGASRSGDVTASFADVVDHRGRRGYQFEIDEELPNEGRLFLRTERDTGTEQVIGRRLRNIKALDTRIDLTEMLADPWRVRRASREALTEAEQKDEHFLDLDKPKREALIGSWSTLPSFFVVGPPGVGKTKLATEVIRRRFAADGATRMLVSAQGHDALDNLQEKIKETLAKAKLDDVLVIRSTTPEKRTTTDEEVHRAGLEYLECIADSRIMGDLPLSIRTRVTALKQAASRLEQAKDTVDRQERSGLGAVSHLVLDAANVVISTANSPDIERLVEAREQFDWVIVEEAAKATGPELIGPLMLSGRRLLIGDHYQLPPFDAERLVKILRDHSLVVEALGLAEQLVGPLMREGELDELDPLKSDPIALRDIAGMALRVLEPFRTAVEEDERRAAANPNHSTLAATLTEQRRMDPAIAEIVSKAFYGGRLETESGRKIAAETEEPPIKHLGALPKSPVVVVDFPHVSSTSHGSGAERGRPRWHNPAEVSAVMDVLRRLRPRAGAKKPSLAILSPYKAQVDKLHDGLASLRTGDLSHLDGFSPVRSNSAFVGTVDSFQGSEADVVILSLVRNSGRTGAGALGFLRDRRRMNVALSRAKSQLIIVGSLGFLREAVRGVNPDAEDHDLSFLTVIVEAIENLATRKRGDLPLASVIAPSVLKDRL</sequence>
<dbReference type="GO" id="GO:0006396">
    <property type="term" value="P:RNA processing"/>
    <property type="evidence" value="ECO:0007669"/>
    <property type="project" value="InterPro"/>
</dbReference>
<evidence type="ECO:0000256" key="4">
    <source>
        <dbReference type="ARBA" id="ARBA00022806"/>
    </source>
</evidence>
<dbReference type="InterPro" id="IPR027417">
    <property type="entry name" value="P-loop_NTPase"/>
</dbReference>
<comment type="similarity">
    <text evidence="1">Belongs to the DNA2/NAM7 helicase family.</text>
</comment>
<organism evidence="7 8">
    <name type="scientific">Afipia broomeae ATCC 49717</name>
    <dbReference type="NCBI Taxonomy" id="883078"/>
    <lineage>
        <taxon>Bacteria</taxon>
        <taxon>Pseudomonadati</taxon>
        <taxon>Pseudomonadota</taxon>
        <taxon>Alphaproteobacteria</taxon>
        <taxon>Hyphomicrobiales</taxon>
        <taxon>Nitrobacteraceae</taxon>
        <taxon>Afipia</taxon>
    </lineage>
</organism>
<dbReference type="eggNOG" id="COG0515">
    <property type="taxonomic scope" value="Bacteria"/>
</dbReference>
<protein>
    <recommendedName>
        <fullName evidence="6">RNase III domain-containing protein</fullName>
    </recommendedName>
</protein>
<accession>K8PHG3</accession>
<dbReference type="PROSITE" id="PS00517">
    <property type="entry name" value="RNASE_3_1"/>
    <property type="match status" value="1"/>
</dbReference>
<dbReference type="Pfam" id="PF13086">
    <property type="entry name" value="AAA_11"/>
    <property type="match status" value="2"/>
</dbReference>
<dbReference type="InterPro" id="IPR050534">
    <property type="entry name" value="Coronavir_polyprotein_1ab"/>
</dbReference>
<dbReference type="GO" id="GO:0043139">
    <property type="term" value="F:5'-3' DNA helicase activity"/>
    <property type="evidence" value="ECO:0007669"/>
    <property type="project" value="TreeGrafter"/>
</dbReference>